<keyword evidence="1" id="KW-1133">Transmembrane helix</keyword>
<sequence>MRRPAWWLSVARSVRGRWNCFVPFAGLGDSIESAPGDRNSNECGQAIVEIAIALPVIAAFAFAMIELCLAFYSYCMISESAREGTRYAIVRGATCQTSTGASCTASAATLNGVVTQLGWPNLGNGTMSANTTYPDGNENPGSRVQVVVSYVFPYNIPFAPKGTIHMSSTSVMYIVQ</sequence>
<reference evidence="3" key="1">
    <citation type="submission" date="2023-03" db="EMBL/GenBank/DDBJ databases">
        <title>Edaphobacter sp.</title>
        <authorList>
            <person name="Huber K.J."/>
            <person name="Papendorf J."/>
            <person name="Pilke C."/>
            <person name="Bunk B."/>
            <person name="Sproeer C."/>
            <person name="Pester M."/>
        </authorList>
    </citation>
    <scope>NUCLEOTIDE SEQUENCE</scope>
    <source>
        <strain evidence="3">DSM 110680</strain>
    </source>
</reference>
<dbReference type="EMBL" id="CP121196">
    <property type="protein sequence ID" value="XBH19468.1"/>
    <property type="molecule type" value="Genomic_DNA"/>
</dbReference>
<dbReference type="Pfam" id="PF07811">
    <property type="entry name" value="TadE"/>
    <property type="match status" value="1"/>
</dbReference>
<dbReference type="AlphaFoldDB" id="A0AAU7DR12"/>
<proteinExistence type="predicted"/>
<keyword evidence="1" id="KW-0472">Membrane</keyword>
<dbReference type="InterPro" id="IPR012495">
    <property type="entry name" value="TadE-like_dom"/>
</dbReference>
<evidence type="ECO:0000259" key="2">
    <source>
        <dbReference type="Pfam" id="PF07811"/>
    </source>
</evidence>
<feature type="domain" description="TadE-like" evidence="2">
    <location>
        <begin position="44"/>
        <end position="86"/>
    </location>
</feature>
<protein>
    <submittedName>
        <fullName evidence="3">Pilus assembly protein</fullName>
    </submittedName>
</protein>
<evidence type="ECO:0000313" key="3">
    <source>
        <dbReference type="EMBL" id="XBH19468.1"/>
    </source>
</evidence>
<accession>A0AAU7DR12</accession>
<gene>
    <name evidence="3" type="ORF">P8935_09135</name>
</gene>
<name>A0AAU7DR12_9BACT</name>
<evidence type="ECO:0000256" key="1">
    <source>
        <dbReference type="SAM" id="Phobius"/>
    </source>
</evidence>
<dbReference type="RefSeq" id="WP_348264685.1">
    <property type="nucleotide sequence ID" value="NZ_CP121196.1"/>
</dbReference>
<organism evidence="3">
    <name type="scientific">Telmatobacter sp. DSM 110680</name>
    <dbReference type="NCBI Taxonomy" id="3036704"/>
    <lineage>
        <taxon>Bacteria</taxon>
        <taxon>Pseudomonadati</taxon>
        <taxon>Acidobacteriota</taxon>
        <taxon>Terriglobia</taxon>
        <taxon>Terriglobales</taxon>
        <taxon>Acidobacteriaceae</taxon>
        <taxon>Telmatobacter</taxon>
    </lineage>
</organism>
<feature type="transmembrane region" description="Helical" evidence="1">
    <location>
        <begin position="50"/>
        <end position="72"/>
    </location>
</feature>
<keyword evidence="1" id="KW-0812">Transmembrane</keyword>